<dbReference type="RefSeq" id="WP_348717257.1">
    <property type="nucleotide sequence ID" value="NZ_CAXJIO010000012.1"/>
</dbReference>
<sequence>MDELIDIVDENGNYTGKTCLKSEAHQLGYFHPTVHVWLYTKNQQILLQKRALTKKVFPGLWDISVAGHVAAGEKIDVAALREVYEEIGFKVASENLHKIGTRKHMVNHSNGIIDNEFHHVYISELTENIDNLIIQEEEVDQLKLFPLNTIINTKELDNVLLPKYHEYYQFVYQKIIEQLENFSS</sequence>
<organism evidence="3 4">
    <name type="scientific">Tenacibaculum polynesiense</name>
    <dbReference type="NCBI Taxonomy" id="3137857"/>
    <lineage>
        <taxon>Bacteria</taxon>
        <taxon>Pseudomonadati</taxon>
        <taxon>Bacteroidota</taxon>
        <taxon>Flavobacteriia</taxon>
        <taxon>Flavobacteriales</taxon>
        <taxon>Flavobacteriaceae</taxon>
        <taxon>Tenacibaculum</taxon>
    </lineage>
</organism>
<dbReference type="InterPro" id="IPR020084">
    <property type="entry name" value="NUDIX_hydrolase_CS"/>
</dbReference>
<evidence type="ECO:0000256" key="1">
    <source>
        <dbReference type="ARBA" id="ARBA00022801"/>
    </source>
</evidence>
<dbReference type="PANTHER" id="PTHR10885">
    <property type="entry name" value="ISOPENTENYL-DIPHOSPHATE DELTA-ISOMERASE"/>
    <property type="match status" value="1"/>
</dbReference>
<dbReference type="InterPro" id="IPR015797">
    <property type="entry name" value="NUDIX_hydrolase-like_dom_sf"/>
</dbReference>
<comment type="caution">
    <text evidence="3">The sequence shown here is derived from an EMBL/GenBank/DDBJ whole genome shotgun (WGS) entry which is preliminary data.</text>
</comment>
<accession>A0ABP1F441</accession>
<dbReference type="Proteomes" id="UP001497527">
    <property type="component" value="Unassembled WGS sequence"/>
</dbReference>
<gene>
    <name evidence="3" type="ORF">T190423A01A_30312</name>
</gene>
<dbReference type="CDD" id="cd04692">
    <property type="entry name" value="NUDIX_Hydrolase"/>
    <property type="match status" value="1"/>
</dbReference>
<dbReference type="PROSITE" id="PS51462">
    <property type="entry name" value="NUDIX"/>
    <property type="match status" value="1"/>
</dbReference>
<dbReference type="Gene3D" id="3.90.79.10">
    <property type="entry name" value="Nucleoside Triphosphate Pyrophosphohydrolase"/>
    <property type="match status" value="1"/>
</dbReference>
<protein>
    <submittedName>
        <fullName evidence="3">Isopentenyl-diphosphate Delta-isomerase</fullName>
        <ecNumber evidence="3">5.3.3.2</ecNumber>
    </submittedName>
</protein>
<dbReference type="PROSITE" id="PS00893">
    <property type="entry name" value="NUDIX_BOX"/>
    <property type="match status" value="1"/>
</dbReference>
<name>A0ABP1F441_9FLAO</name>
<evidence type="ECO:0000313" key="3">
    <source>
        <dbReference type="EMBL" id="CAL2103198.1"/>
    </source>
</evidence>
<dbReference type="SUPFAM" id="SSF55811">
    <property type="entry name" value="Nudix"/>
    <property type="match status" value="1"/>
</dbReference>
<reference evidence="3 4" key="1">
    <citation type="submission" date="2024-05" db="EMBL/GenBank/DDBJ databases">
        <authorList>
            <person name="Duchaud E."/>
        </authorList>
    </citation>
    <scope>NUCLEOTIDE SEQUENCE [LARGE SCALE GENOMIC DNA]</scope>
    <source>
        <strain evidence="3">Ena-SAMPLE-TAB-13-05-2024-13:56:06:370-140308</strain>
    </source>
</reference>
<feature type="domain" description="Nudix hydrolase" evidence="2">
    <location>
        <begin position="29"/>
        <end position="172"/>
    </location>
</feature>
<evidence type="ECO:0000313" key="4">
    <source>
        <dbReference type="Proteomes" id="UP001497527"/>
    </source>
</evidence>
<keyword evidence="4" id="KW-1185">Reference proteome</keyword>
<keyword evidence="1" id="KW-0378">Hydrolase</keyword>
<dbReference type="PANTHER" id="PTHR10885:SF0">
    <property type="entry name" value="ISOPENTENYL-DIPHOSPHATE DELTA-ISOMERASE"/>
    <property type="match status" value="1"/>
</dbReference>
<dbReference type="Pfam" id="PF00293">
    <property type="entry name" value="NUDIX"/>
    <property type="match status" value="1"/>
</dbReference>
<keyword evidence="3" id="KW-0413">Isomerase</keyword>
<dbReference type="InterPro" id="IPR000086">
    <property type="entry name" value="NUDIX_hydrolase_dom"/>
</dbReference>
<dbReference type="EC" id="5.3.3.2" evidence="3"/>
<evidence type="ECO:0000259" key="2">
    <source>
        <dbReference type="PROSITE" id="PS51462"/>
    </source>
</evidence>
<dbReference type="EMBL" id="CAXJIO010000012">
    <property type="protein sequence ID" value="CAL2103198.1"/>
    <property type="molecule type" value="Genomic_DNA"/>
</dbReference>
<dbReference type="GO" id="GO:0004452">
    <property type="term" value="F:isopentenyl-diphosphate delta-isomerase activity"/>
    <property type="evidence" value="ECO:0007669"/>
    <property type="project" value="UniProtKB-EC"/>
</dbReference>
<proteinExistence type="predicted"/>